<keyword evidence="3" id="KW-0805">Transcription regulation</keyword>
<evidence type="ECO:0000256" key="1">
    <source>
        <dbReference type="ARBA" id="ARBA00022723"/>
    </source>
</evidence>
<dbReference type="CDD" id="cd12148">
    <property type="entry name" value="fungal_TF_MHR"/>
    <property type="match status" value="1"/>
</dbReference>
<feature type="compositionally biased region" description="Low complexity" evidence="7">
    <location>
        <begin position="1022"/>
        <end position="1034"/>
    </location>
</feature>
<dbReference type="eggNOG" id="ENOG502QQXX">
    <property type="taxonomic scope" value="Eukaryota"/>
</dbReference>
<feature type="region of interest" description="Disordered" evidence="7">
    <location>
        <begin position="140"/>
        <end position="168"/>
    </location>
</feature>
<keyword evidence="5" id="KW-0804">Transcription</keyword>
<dbReference type="InterPro" id="IPR001138">
    <property type="entry name" value="Zn2Cys6_DnaBD"/>
</dbReference>
<keyword evidence="2" id="KW-0862">Zinc</keyword>
<feature type="compositionally biased region" description="Basic and acidic residues" evidence="7">
    <location>
        <begin position="984"/>
        <end position="1000"/>
    </location>
</feature>
<feature type="region of interest" description="Disordered" evidence="7">
    <location>
        <begin position="811"/>
        <end position="1050"/>
    </location>
</feature>
<evidence type="ECO:0000313" key="9">
    <source>
        <dbReference type="EMBL" id="CCE90875.1"/>
    </source>
</evidence>
<feature type="compositionally biased region" description="Polar residues" evidence="7">
    <location>
        <begin position="957"/>
        <end position="973"/>
    </location>
</feature>
<dbReference type="GeneID" id="11505269"/>
<reference evidence="9 10" key="1">
    <citation type="journal article" date="2011" name="Proc. Natl. Acad. Sci. U.S.A.">
        <title>Evolutionary erosion of yeast sex chromosomes by mating-type switching accidents.</title>
        <authorList>
            <person name="Gordon J.L."/>
            <person name="Armisen D."/>
            <person name="Proux-Wera E."/>
            <person name="Oheigeartaigh S.S."/>
            <person name="Byrne K.P."/>
            <person name="Wolfe K.H."/>
        </authorList>
    </citation>
    <scope>NUCLEOTIDE SEQUENCE [LARGE SCALE GENOMIC DNA]</scope>
    <source>
        <strain evidence="10">ATCC 10662 / CBS 1146 / NBRC 0425 / NCYC 2629 / NRRL Y-866</strain>
    </source>
</reference>
<dbReference type="GO" id="GO:0000981">
    <property type="term" value="F:DNA-binding transcription factor activity, RNA polymerase II-specific"/>
    <property type="evidence" value="ECO:0007669"/>
    <property type="project" value="InterPro"/>
</dbReference>
<evidence type="ECO:0000256" key="2">
    <source>
        <dbReference type="ARBA" id="ARBA00022833"/>
    </source>
</evidence>
<keyword evidence="4" id="KW-0238">DNA-binding</keyword>
<dbReference type="PANTHER" id="PTHR31668">
    <property type="entry name" value="GLUCOSE TRANSPORT TRANSCRIPTION REGULATOR RGT1-RELATED-RELATED"/>
    <property type="match status" value="1"/>
</dbReference>
<gene>
    <name evidence="9" type="primary">TDEL0B07460</name>
    <name evidence="9" type="ORF">TDEL_0B07460</name>
</gene>
<dbReference type="PANTHER" id="PTHR31668:SF4">
    <property type="entry name" value="TRANSCRIPTIONAL ACTIVATOR PROTEIN DAL81"/>
    <property type="match status" value="1"/>
</dbReference>
<feature type="compositionally biased region" description="Polar residues" evidence="7">
    <location>
        <begin position="854"/>
        <end position="916"/>
    </location>
</feature>
<dbReference type="STRING" id="1076872.G8ZQI1"/>
<name>G8ZQI1_TORDE</name>
<dbReference type="GO" id="GO:0005634">
    <property type="term" value="C:nucleus"/>
    <property type="evidence" value="ECO:0007669"/>
    <property type="project" value="TreeGrafter"/>
</dbReference>
<dbReference type="AlphaFoldDB" id="G8ZQI1"/>
<dbReference type="EMBL" id="HE616743">
    <property type="protein sequence ID" value="CCE90875.1"/>
    <property type="molecule type" value="Genomic_DNA"/>
</dbReference>
<feature type="compositionally biased region" description="Polar residues" evidence="7">
    <location>
        <begin position="140"/>
        <end position="151"/>
    </location>
</feature>
<keyword evidence="6" id="KW-0539">Nucleus</keyword>
<evidence type="ECO:0000256" key="6">
    <source>
        <dbReference type="ARBA" id="ARBA00023242"/>
    </source>
</evidence>
<evidence type="ECO:0000259" key="8">
    <source>
        <dbReference type="Pfam" id="PF04082"/>
    </source>
</evidence>
<dbReference type="Pfam" id="PF04082">
    <property type="entry name" value="Fungal_trans"/>
    <property type="match status" value="1"/>
</dbReference>
<evidence type="ECO:0000256" key="3">
    <source>
        <dbReference type="ARBA" id="ARBA00023015"/>
    </source>
</evidence>
<dbReference type="GO" id="GO:0003677">
    <property type="term" value="F:DNA binding"/>
    <property type="evidence" value="ECO:0007669"/>
    <property type="project" value="UniProtKB-KW"/>
</dbReference>
<evidence type="ECO:0000313" key="10">
    <source>
        <dbReference type="Proteomes" id="UP000005627"/>
    </source>
</evidence>
<dbReference type="GO" id="GO:0001080">
    <property type="term" value="P:nitrogen catabolite activation of transcription from RNA polymerase II promoter"/>
    <property type="evidence" value="ECO:0007669"/>
    <property type="project" value="TreeGrafter"/>
</dbReference>
<evidence type="ECO:0000256" key="5">
    <source>
        <dbReference type="ARBA" id="ARBA00023163"/>
    </source>
</evidence>
<dbReference type="GO" id="GO:0003713">
    <property type="term" value="F:transcription coactivator activity"/>
    <property type="evidence" value="ECO:0007669"/>
    <property type="project" value="EnsemblFungi"/>
</dbReference>
<feature type="region of interest" description="Disordered" evidence="7">
    <location>
        <begin position="89"/>
        <end position="121"/>
    </location>
</feature>
<dbReference type="GO" id="GO:1901717">
    <property type="term" value="P:positive regulation of gamma-aminobutyric acid catabolic process"/>
    <property type="evidence" value="ECO:0007669"/>
    <property type="project" value="EnsemblFungi"/>
</dbReference>
<evidence type="ECO:0000256" key="7">
    <source>
        <dbReference type="SAM" id="MobiDB-lite"/>
    </source>
</evidence>
<accession>G8ZQI1</accession>
<keyword evidence="10" id="KW-1185">Reference proteome</keyword>
<dbReference type="InParanoid" id="G8ZQI1"/>
<proteinExistence type="predicted"/>
<protein>
    <recommendedName>
        <fullName evidence="8">Xylanolytic transcriptional activator regulatory domain-containing protein</fullName>
    </recommendedName>
</protein>
<dbReference type="CDD" id="cd00067">
    <property type="entry name" value="GAL4"/>
    <property type="match status" value="1"/>
</dbReference>
<feature type="compositionally biased region" description="Basic and acidic residues" evidence="7">
    <location>
        <begin position="938"/>
        <end position="952"/>
    </location>
</feature>
<dbReference type="RefSeq" id="XP_003680086.1">
    <property type="nucleotide sequence ID" value="XM_003680038.1"/>
</dbReference>
<dbReference type="OrthoDB" id="2264294at2759"/>
<dbReference type="HOGENOM" id="CLU_006632_0_0_1"/>
<feature type="domain" description="Xylanolytic transcriptional activator regulatory" evidence="8">
    <location>
        <begin position="394"/>
        <end position="660"/>
    </location>
</feature>
<dbReference type="KEGG" id="tdl:TDEL_0B07460"/>
<feature type="compositionally biased region" description="Polar residues" evidence="7">
    <location>
        <begin position="109"/>
        <end position="119"/>
    </location>
</feature>
<dbReference type="Proteomes" id="UP000005627">
    <property type="component" value="Chromosome 2"/>
</dbReference>
<feature type="region of interest" description="Disordered" evidence="7">
    <location>
        <begin position="262"/>
        <end position="284"/>
    </location>
</feature>
<dbReference type="GO" id="GO:0008270">
    <property type="term" value="F:zinc ion binding"/>
    <property type="evidence" value="ECO:0007669"/>
    <property type="project" value="InterPro"/>
</dbReference>
<dbReference type="InterPro" id="IPR050797">
    <property type="entry name" value="Carb_Metab_Trans_Reg"/>
</dbReference>
<dbReference type="GO" id="GO:1901714">
    <property type="term" value="P:positive regulation of urea catabolic process"/>
    <property type="evidence" value="ECO:0007669"/>
    <property type="project" value="EnsemblFungi"/>
</dbReference>
<dbReference type="GO" id="GO:0051123">
    <property type="term" value="P:RNA polymerase II preinitiation complex assembly"/>
    <property type="evidence" value="ECO:0007669"/>
    <property type="project" value="EnsemblFungi"/>
</dbReference>
<feature type="region of interest" description="Disordered" evidence="7">
    <location>
        <begin position="1"/>
        <end position="49"/>
    </location>
</feature>
<dbReference type="FunCoup" id="G8ZQI1">
    <property type="interactions" value="395"/>
</dbReference>
<sequence length="1050" mass="117307">MSLQSGNSPTDTGSGNQNGTVSNQERNNNRGTSGSRGPSHRNNSNNETLNFDDNYAAILQNLASDNAQAMSQNFGNINAKNSLLSIFSKDDRNKGQGSNDEYDGGPNIANDNNNVSSAAGSGLDKQNIDVLLKHYQKLLNRSGSPNNSGGQRTLDEADNQRDTNKSTITERPCDHCRRRQKNSVMVPDLTSCIHCETKGIKCAFSELPNHINRFTVAETDQTRSKHPRSEEYDNLETLLKKAKSSNNENVVQYYSELLQNMNDSGSTPHPLHYGPAQNSLSPPRVPSNPSLINMLQFNQRGLSQMKQSPSPPGQFPRSSFYVGATSAYDVNLVNHVQLDHIDQVQLLPTVALRKVAPNVQFILRDNFDQQLYAKQEQEIDMAERLVYPHGEVLIDIFFKFVHPYYPILHERIFMEKYSRSYRELTAPLLASIYSLALQWWDFHPKLIGFPKPDVTNQLNDIALRNFFEMIERPKLSMVQTGLLILSCRSECTNNWVLNSTVVALAEELGLGIDCHDWKLPRWERGLRRRLAWAVWAQDKWTASIESRHSNLILGRNWLVKMLTEEDFPADSPVINSSRQQENATNMANPLGNISLYDMSPTNDDFVDGTLMFKQLVSLSVILGEIMETFYTEGAVQLTTKIEQVLKLAKPLQLKLREWYHSLPPQLSMNKFVPRKFNANATLTLAYFAVEITLHRKIISTLGQDTPKELVHVCRTAARTRLVAAIEFVRDLKNEHINAFWYTCSTGNLMLIGTFAALLYVTARTKDEAIVFRDCLRNYIWVLRVGSKSFEKAANALNRIHMLLTQIPGLLTDEQPKEPTSHSPTLPLRQWKAEPEQPSPDFNQLRNLPPELLHSLTSMRGNTPNISSNRDSNHSFSPGYSSSSRNESKNQTYNGINAKNGLTNSSEGNASRGSPSDSEAPAGPKPVATGNEVTNADLTRQEGRPENQDRKVLESFAPATQSNQSNPITPQSVGNVVKDATPIADSDHESGTGKNTERPIDKVSTISPSSVGDKKQPGDNMDSSKTTSSSNAKNNEVGRSRDNYEAASEND</sequence>
<keyword evidence="1" id="KW-0479">Metal-binding</keyword>
<organism evidence="9 10">
    <name type="scientific">Torulaspora delbrueckii</name>
    <name type="common">Yeast</name>
    <name type="synonym">Candida colliculosa</name>
    <dbReference type="NCBI Taxonomy" id="4950"/>
    <lineage>
        <taxon>Eukaryota</taxon>
        <taxon>Fungi</taxon>
        <taxon>Dikarya</taxon>
        <taxon>Ascomycota</taxon>
        <taxon>Saccharomycotina</taxon>
        <taxon>Saccharomycetes</taxon>
        <taxon>Saccharomycetales</taxon>
        <taxon>Saccharomycetaceae</taxon>
        <taxon>Torulaspora</taxon>
    </lineage>
</organism>
<dbReference type="GO" id="GO:0045944">
    <property type="term" value="P:positive regulation of transcription by RNA polymerase II"/>
    <property type="evidence" value="ECO:0007669"/>
    <property type="project" value="EnsemblFungi"/>
</dbReference>
<evidence type="ECO:0000256" key="4">
    <source>
        <dbReference type="ARBA" id="ARBA00023125"/>
    </source>
</evidence>
<feature type="compositionally biased region" description="Basic and acidic residues" evidence="7">
    <location>
        <begin position="153"/>
        <end position="164"/>
    </location>
</feature>
<dbReference type="InterPro" id="IPR007219">
    <property type="entry name" value="XnlR_reg_dom"/>
</dbReference>